<dbReference type="HOGENOM" id="CLU_2739469_0_0_1"/>
<dbReference type="InParanoid" id="A0A0C2XFH4"/>
<reference evidence="1 2" key="1">
    <citation type="submission" date="2014-04" db="EMBL/GenBank/DDBJ databases">
        <title>Evolutionary Origins and Diversification of the Mycorrhizal Mutualists.</title>
        <authorList>
            <consortium name="DOE Joint Genome Institute"/>
            <consortium name="Mycorrhizal Genomics Consortium"/>
            <person name="Kohler A."/>
            <person name="Kuo A."/>
            <person name="Nagy L.G."/>
            <person name="Floudas D."/>
            <person name="Copeland A."/>
            <person name="Barry K.W."/>
            <person name="Cichocki N."/>
            <person name="Veneault-Fourrey C."/>
            <person name="LaButti K."/>
            <person name="Lindquist E.A."/>
            <person name="Lipzen A."/>
            <person name="Lundell T."/>
            <person name="Morin E."/>
            <person name="Murat C."/>
            <person name="Riley R."/>
            <person name="Ohm R."/>
            <person name="Sun H."/>
            <person name="Tunlid A."/>
            <person name="Henrissat B."/>
            <person name="Grigoriev I.V."/>
            <person name="Hibbett D.S."/>
            <person name="Martin F."/>
        </authorList>
    </citation>
    <scope>NUCLEOTIDE SEQUENCE [LARGE SCALE GENOMIC DNA]</scope>
    <source>
        <strain evidence="1 2">Koide BX008</strain>
    </source>
</reference>
<sequence>MTQRFSPRNLSRSLLAVWHAVVIEKPKYRLLPNGIQQVAGLGEEVGSGTEAPYECDFVIGMDIGHVIRLHR</sequence>
<name>A0A0C2XFH4_AMAMK</name>
<dbReference type="EMBL" id="KN818231">
    <property type="protein sequence ID" value="KIL67613.1"/>
    <property type="molecule type" value="Genomic_DNA"/>
</dbReference>
<organism evidence="1 2">
    <name type="scientific">Amanita muscaria (strain Koide BX008)</name>
    <dbReference type="NCBI Taxonomy" id="946122"/>
    <lineage>
        <taxon>Eukaryota</taxon>
        <taxon>Fungi</taxon>
        <taxon>Dikarya</taxon>
        <taxon>Basidiomycota</taxon>
        <taxon>Agaricomycotina</taxon>
        <taxon>Agaricomycetes</taxon>
        <taxon>Agaricomycetidae</taxon>
        <taxon>Agaricales</taxon>
        <taxon>Pluteineae</taxon>
        <taxon>Amanitaceae</taxon>
        <taxon>Amanita</taxon>
    </lineage>
</organism>
<dbReference type="AlphaFoldDB" id="A0A0C2XFH4"/>
<dbReference type="Proteomes" id="UP000054549">
    <property type="component" value="Unassembled WGS sequence"/>
</dbReference>
<keyword evidence="2" id="KW-1185">Reference proteome</keyword>
<protein>
    <submittedName>
        <fullName evidence="1">Uncharacterized protein</fullName>
    </submittedName>
</protein>
<gene>
    <name evidence="1" type="ORF">M378DRAFT_159429</name>
</gene>
<proteinExistence type="predicted"/>
<evidence type="ECO:0000313" key="1">
    <source>
        <dbReference type="EMBL" id="KIL67613.1"/>
    </source>
</evidence>
<accession>A0A0C2XFH4</accession>
<evidence type="ECO:0000313" key="2">
    <source>
        <dbReference type="Proteomes" id="UP000054549"/>
    </source>
</evidence>